<dbReference type="PANTHER" id="PTHR10353">
    <property type="entry name" value="GLYCOSYL HYDROLASE"/>
    <property type="match status" value="1"/>
</dbReference>
<comment type="caution">
    <text evidence="3">The sequence shown here is derived from an EMBL/GenBank/DDBJ whole genome shotgun (WGS) entry which is preliminary data.</text>
</comment>
<protein>
    <submittedName>
        <fullName evidence="3">Glycoside hydrolase superfamily</fullName>
    </submittedName>
</protein>
<dbReference type="PANTHER" id="PTHR10353:SF53">
    <property type="entry name" value="BETA-1,4-GLUCOSIDASE (EUROFUNG)"/>
    <property type="match status" value="1"/>
</dbReference>
<dbReference type="EMBL" id="JAHMHR010000055">
    <property type="protein sequence ID" value="KAK1659922.1"/>
    <property type="molecule type" value="Genomic_DNA"/>
</dbReference>
<dbReference type="GO" id="GO:0005975">
    <property type="term" value="P:carbohydrate metabolic process"/>
    <property type="evidence" value="ECO:0007669"/>
    <property type="project" value="InterPro"/>
</dbReference>
<keyword evidence="3" id="KW-0378">Hydrolase</keyword>
<dbReference type="GO" id="GO:0008422">
    <property type="term" value="F:beta-glucosidase activity"/>
    <property type="evidence" value="ECO:0007669"/>
    <property type="project" value="TreeGrafter"/>
</dbReference>
<dbReference type="Gene3D" id="3.20.20.80">
    <property type="entry name" value="Glycosidases"/>
    <property type="match status" value="2"/>
</dbReference>
<dbReference type="Pfam" id="PF00232">
    <property type="entry name" value="Glyco_hydro_1"/>
    <property type="match status" value="2"/>
</dbReference>
<evidence type="ECO:0000313" key="4">
    <source>
        <dbReference type="Proteomes" id="UP001224890"/>
    </source>
</evidence>
<feature type="signal peptide" evidence="2">
    <location>
        <begin position="1"/>
        <end position="23"/>
    </location>
</feature>
<reference evidence="3" key="1">
    <citation type="submission" date="2021-06" db="EMBL/GenBank/DDBJ databases">
        <title>Comparative genomics, transcriptomics and evolutionary studies reveal genomic signatures of adaptation to plant cell wall in hemibiotrophic fungi.</title>
        <authorList>
            <consortium name="DOE Joint Genome Institute"/>
            <person name="Baroncelli R."/>
            <person name="Diaz J.F."/>
            <person name="Benocci T."/>
            <person name="Peng M."/>
            <person name="Battaglia E."/>
            <person name="Haridas S."/>
            <person name="Andreopoulos W."/>
            <person name="Labutti K."/>
            <person name="Pangilinan J."/>
            <person name="Floch G.L."/>
            <person name="Makela M.R."/>
            <person name="Henrissat B."/>
            <person name="Grigoriev I.V."/>
            <person name="Crouch J.A."/>
            <person name="De Vries R.P."/>
            <person name="Sukno S.A."/>
            <person name="Thon M.R."/>
        </authorList>
    </citation>
    <scope>NUCLEOTIDE SEQUENCE</scope>
    <source>
        <strain evidence="3">CBS 193.32</strain>
    </source>
</reference>
<evidence type="ECO:0000256" key="2">
    <source>
        <dbReference type="SAM" id="SignalP"/>
    </source>
</evidence>
<evidence type="ECO:0000256" key="1">
    <source>
        <dbReference type="RuleBase" id="RU003690"/>
    </source>
</evidence>
<organism evidence="3 4">
    <name type="scientific">Colletotrichum godetiae</name>
    <dbReference type="NCBI Taxonomy" id="1209918"/>
    <lineage>
        <taxon>Eukaryota</taxon>
        <taxon>Fungi</taxon>
        <taxon>Dikarya</taxon>
        <taxon>Ascomycota</taxon>
        <taxon>Pezizomycotina</taxon>
        <taxon>Sordariomycetes</taxon>
        <taxon>Hypocreomycetidae</taxon>
        <taxon>Glomerellales</taxon>
        <taxon>Glomerellaceae</taxon>
        <taxon>Colletotrichum</taxon>
        <taxon>Colletotrichum acutatum species complex</taxon>
    </lineage>
</organism>
<dbReference type="InterPro" id="IPR017853">
    <property type="entry name" value="GH"/>
</dbReference>
<dbReference type="InterPro" id="IPR001360">
    <property type="entry name" value="Glyco_hydro_1"/>
</dbReference>
<keyword evidence="4" id="KW-1185">Reference proteome</keyword>
<dbReference type="SUPFAM" id="SSF51445">
    <property type="entry name" value="(Trans)glycosidases"/>
    <property type="match status" value="2"/>
</dbReference>
<feature type="chain" id="PRO_5042570976" evidence="2">
    <location>
        <begin position="24"/>
        <end position="424"/>
    </location>
</feature>
<gene>
    <name evidence="3" type="ORF">BDP55DRAFT_732938</name>
</gene>
<dbReference type="AlphaFoldDB" id="A0AAJ0AB72"/>
<dbReference type="Proteomes" id="UP001224890">
    <property type="component" value="Unassembled WGS sequence"/>
</dbReference>
<dbReference type="RefSeq" id="XP_060424686.1">
    <property type="nucleotide sequence ID" value="XM_060580008.1"/>
</dbReference>
<evidence type="ECO:0000313" key="3">
    <source>
        <dbReference type="EMBL" id="KAK1659922.1"/>
    </source>
</evidence>
<comment type="similarity">
    <text evidence="1">Belongs to the glycosyl hydrolase 1 family.</text>
</comment>
<proteinExistence type="inferred from homology"/>
<keyword evidence="2" id="KW-0732">Signal</keyword>
<dbReference type="GeneID" id="85464534"/>
<name>A0AAJ0AB72_9PEZI</name>
<sequence length="424" mass="46593">MRIQSTPLQRAPILTLCLVQVAAQEAYQWPSYRPLEYATPVSAAQEAPTYARPYSQLSTLLEPRSTTTWNAPDTTPTDHGMEYGNAALSSLWAPIPVLSPSFTTTASPTPVPSAELIKPPPLPLQPSQDITSNKTLTFPEDFQWGFAGAALQIEGAIQSEGRGPSIWENRSRGNYSSSPGAGPPDIAALNYYLYKQDIARLAAVGVQSCPLFLGENVPQSMIDAVGDRVPSYTPEELELFNGTADFFAFDIYTASYHSEPESGFGACAADSEHPLYPECTVTSTSRGGWEANFHGNVDRPAVPAEHVRAILGFLQATYPTKGGITIAEFGLPAFKASDMSTDHIRSDLAQSEFYIPILNEVLKAINIDGVHVKGLYGWSYLDNWEWGQYDDKYGVQGYNQTTQERFYKRAIFDYAGFMQEHRAA</sequence>
<accession>A0AAJ0AB72</accession>